<sequence length="727" mass="83114">MALANISRLLSKRSVFNNDVLNEIQNLSKLSYNLSLIENSGQAAFPAVQHMTDTKVESTVAADILQKIELEQESLRKLQERFSKKDITIAVLGRARHGKSTILQSLSGLDSSVIPGGSGLRGTASVSHVTNTDQDQVHVTVQFYNREDFFSTTILPYFNSLGLTPVPKNLAEFEVSPLPFFQQNGNAMANARYQKLREYRDNISQYNYLLTGVSRQVEPGEIYEYVTQYAENKQSAYKYLMATYKYLAVRQIEISCRFPSPNLGKLTLIDVPGVGDLGLIHEENRISALMGKADLFLFVRKPDPLGDDWSQVDLDLYNLFMSANQQADPLFHVRNSTFLVLNNLNIGSDVSNLDRCTAMQAGMTGQGMEFSEVSIMDCSDKNDVTEKILGESTSSFINKISQLDEQIMQRSKDSIFKLSNQIQKLLSNMEPKKLPEGNFSLYDFKDIFNNLWAVQTNSFEDLLKRKYSLCNEPNKAVYDHFEHTRDHVKSLLNKLTETDIKLSRNAVGSYNKAYENFLNEYKSHITNEFLKLDKILFEVLKDIKNEVYDILKNEGQLSYMNNLPGSFDAVLIDEISGISNLRNPVTSFANFQLSYLGFLHFKIREYLNILTPDYLEIRLSRQDTDADILNYIRHSVEACLYQIQKEFSIWSKDINKISFSLLEEFLNQIFRSNHAKDNWEIFYQLNSDKIWPEKYGKVADKQTEIKNITLPINNTKELSNALNRATA</sequence>
<proteinExistence type="predicted"/>
<dbReference type="CDD" id="cd00882">
    <property type="entry name" value="Ras_like_GTPase"/>
    <property type="match status" value="1"/>
</dbReference>
<evidence type="ECO:0000313" key="2">
    <source>
        <dbReference type="Proteomes" id="UP000680038"/>
    </source>
</evidence>
<evidence type="ECO:0008006" key="3">
    <source>
        <dbReference type="Google" id="ProtNLM"/>
    </source>
</evidence>
<reference evidence="1" key="1">
    <citation type="submission" date="2021-04" db="EMBL/GenBank/DDBJ databases">
        <authorList>
            <person name="Rodrigo-Torres L."/>
            <person name="Arahal R. D."/>
            <person name="Lucena T."/>
        </authorList>
    </citation>
    <scope>NUCLEOTIDE SEQUENCE</scope>
    <source>
        <strain evidence="1">CECT 9275</strain>
    </source>
</reference>
<dbReference type="SUPFAM" id="SSF52540">
    <property type="entry name" value="P-loop containing nucleoside triphosphate hydrolases"/>
    <property type="match status" value="1"/>
</dbReference>
<keyword evidence="2" id="KW-1185">Reference proteome</keyword>
<dbReference type="InterPro" id="IPR027417">
    <property type="entry name" value="P-loop_NTPase"/>
</dbReference>
<comment type="caution">
    <text evidence="1">The sequence shown here is derived from an EMBL/GenBank/DDBJ whole genome shotgun (WGS) entry which is preliminary data.</text>
</comment>
<dbReference type="AlphaFoldDB" id="A0A916JCV0"/>
<dbReference type="RefSeq" id="WP_215238949.1">
    <property type="nucleotide sequence ID" value="NZ_CAJRAF010000002.1"/>
</dbReference>
<accession>A0A916JCV0</accession>
<dbReference type="Gene3D" id="3.40.50.300">
    <property type="entry name" value="P-loop containing nucleotide triphosphate hydrolases"/>
    <property type="match status" value="1"/>
</dbReference>
<dbReference type="EMBL" id="CAJRAF010000002">
    <property type="protein sequence ID" value="CAG4999768.1"/>
    <property type="molecule type" value="Genomic_DNA"/>
</dbReference>
<gene>
    <name evidence="1" type="ORF">DYBT9275_02301</name>
</gene>
<organism evidence="1 2">
    <name type="scientific">Dyadobacter helix</name>
    <dbReference type="NCBI Taxonomy" id="2822344"/>
    <lineage>
        <taxon>Bacteria</taxon>
        <taxon>Pseudomonadati</taxon>
        <taxon>Bacteroidota</taxon>
        <taxon>Cytophagia</taxon>
        <taxon>Cytophagales</taxon>
        <taxon>Spirosomataceae</taxon>
        <taxon>Dyadobacter</taxon>
    </lineage>
</organism>
<dbReference type="Proteomes" id="UP000680038">
    <property type="component" value="Unassembled WGS sequence"/>
</dbReference>
<protein>
    <recommendedName>
        <fullName evidence="3">Dynamin family protein</fullName>
    </recommendedName>
</protein>
<name>A0A916JCV0_9BACT</name>
<evidence type="ECO:0000313" key="1">
    <source>
        <dbReference type="EMBL" id="CAG4999768.1"/>
    </source>
</evidence>